<evidence type="ECO:0000313" key="1">
    <source>
        <dbReference type="EMBL" id="KXS30544.1"/>
    </source>
</evidence>
<proteinExistence type="predicted"/>
<evidence type="ECO:0000313" key="2">
    <source>
        <dbReference type="Proteomes" id="UP000070578"/>
    </source>
</evidence>
<protein>
    <submittedName>
        <fullName evidence="1">Uncharacterized protein</fullName>
    </submittedName>
</protein>
<reference evidence="1 2" key="2">
    <citation type="submission" date="2016-03" db="EMBL/GenBank/DDBJ databases">
        <title>New uncultured bacterium of the family Gallionellaceae from acid mine drainage: description and reconstruction of genome based on metagenomic analysis of microbial community.</title>
        <authorList>
            <person name="Kadnikov V."/>
            <person name="Ivasenko D."/>
            <person name="Beletsky A."/>
            <person name="Mardanov A."/>
            <person name="Danilova E."/>
            <person name="Pimenov N."/>
            <person name="Karnachuk O."/>
            <person name="Ravin N."/>
        </authorList>
    </citation>
    <scope>NUCLEOTIDE SEQUENCE [LARGE SCALE GENOMIC DNA]</scope>
    <source>
        <strain evidence="1">ShG14-8</strain>
    </source>
</reference>
<comment type="caution">
    <text evidence="1">The sequence shown here is derived from an EMBL/GenBank/DDBJ whole genome shotgun (WGS) entry which is preliminary data.</text>
</comment>
<reference evidence="1 2" key="1">
    <citation type="submission" date="2016-02" db="EMBL/GenBank/DDBJ databases">
        <authorList>
            <person name="Wen L."/>
            <person name="He K."/>
            <person name="Yang H."/>
        </authorList>
    </citation>
    <scope>NUCLEOTIDE SEQUENCE [LARGE SCALE GENOMIC DNA]</scope>
    <source>
        <strain evidence="1">ShG14-8</strain>
    </source>
</reference>
<organism evidence="1 2">
    <name type="scientific">Candidatus Gallionella acididurans</name>
    <dbReference type="NCBI Taxonomy" id="1796491"/>
    <lineage>
        <taxon>Bacteria</taxon>
        <taxon>Pseudomonadati</taxon>
        <taxon>Pseudomonadota</taxon>
        <taxon>Betaproteobacteria</taxon>
        <taxon>Nitrosomonadales</taxon>
        <taxon>Gallionellaceae</taxon>
        <taxon>Gallionella</taxon>
    </lineage>
</organism>
<dbReference type="Proteomes" id="UP000070578">
    <property type="component" value="Unassembled WGS sequence"/>
</dbReference>
<dbReference type="AlphaFoldDB" id="A0A139BNI2"/>
<gene>
    <name evidence="1" type="ORF">AWT59_3333</name>
</gene>
<dbReference type="EMBL" id="LSLI01000209">
    <property type="protein sequence ID" value="KXS30544.1"/>
    <property type="molecule type" value="Genomic_DNA"/>
</dbReference>
<accession>A0A139BNI2</accession>
<sequence>MSFLFHQKKENIMRKITQLERIKSKALRIALTAFRANPSLGACQAKALFAEIVAHLKSGMKDADIVKAVLDNHATSKPSGHMSLN</sequence>
<name>A0A139BNI2_9PROT</name>